<proteinExistence type="predicted"/>
<dbReference type="EMBL" id="LJPM01000487">
    <property type="protein sequence ID" value="KPW13040.1"/>
    <property type="molecule type" value="Genomic_DNA"/>
</dbReference>
<dbReference type="AlphaFoldDB" id="A0A0P9HE66"/>
<protein>
    <submittedName>
        <fullName evidence="1">Uncharacterized protein</fullName>
    </submittedName>
</protein>
<dbReference type="Proteomes" id="UP000050297">
    <property type="component" value="Unassembled WGS sequence"/>
</dbReference>
<gene>
    <name evidence="1" type="ORF">ALO91_02270</name>
</gene>
<evidence type="ECO:0000313" key="1">
    <source>
        <dbReference type="EMBL" id="KPW13040.1"/>
    </source>
</evidence>
<dbReference type="PATRIC" id="fig|199198.5.peg.3217"/>
<sequence length="124" mass="14070">MSYQWLRELVERVRKNHYLKPLAQPVDELHGALQRLESTDHFLNIRQFQTVFIKNPQALLHQHVVIGNVPRGGTQRFDAGFLGKGDPDFRDQNTLQVQADNFHSTLLKPFTLDASATLAAGNGH</sequence>
<name>A0A0P9HE66_PSESX</name>
<evidence type="ECO:0000313" key="2">
    <source>
        <dbReference type="Proteomes" id="UP000050297"/>
    </source>
</evidence>
<comment type="caution">
    <text evidence="1">The sequence shown here is derived from an EMBL/GenBank/DDBJ whole genome shotgun (WGS) entry which is preliminary data.</text>
</comment>
<organism evidence="1 2">
    <name type="scientific">Pseudomonas syringae pv. aceris</name>
    <dbReference type="NCBI Taxonomy" id="199198"/>
    <lineage>
        <taxon>Bacteria</taxon>
        <taxon>Pseudomonadati</taxon>
        <taxon>Pseudomonadota</taxon>
        <taxon>Gammaproteobacteria</taxon>
        <taxon>Pseudomonadales</taxon>
        <taxon>Pseudomonadaceae</taxon>
        <taxon>Pseudomonas</taxon>
        <taxon>Pseudomonas syringae</taxon>
    </lineage>
</organism>
<reference evidence="1 2" key="1">
    <citation type="submission" date="2015-09" db="EMBL/GenBank/DDBJ databases">
        <title>Genome announcement of multiple Pseudomonas syringae strains.</title>
        <authorList>
            <person name="Thakur S."/>
            <person name="Wang P.W."/>
            <person name="Gong Y."/>
            <person name="Weir B.S."/>
            <person name="Guttman D.S."/>
        </authorList>
    </citation>
    <scope>NUCLEOTIDE SEQUENCE [LARGE SCALE GENOMIC DNA]</scope>
    <source>
        <strain evidence="1 2">ICMP2802</strain>
    </source>
</reference>
<accession>A0A0P9HE66</accession>